<organism evidence="2 3">
    <name type="scientific">Dibothriocephalus latus</name>
    <name type="common">Fish tapeworm</name>
    <name type="synonym">Diphyllobothrium latum</name>
    <dbReference type="NCBI Taxonomy" id="60516"/>
    <lineage>
        <taxon>Eukaryota</taxon>
        <taxon>Metazoa</taxon>
        <taxon>Spiralia</taxon>
        <taxon>Lophotrochozoa</taxon>
        <taxon>Platyhelminthes</taxon>
        <taxon>Cestoda</taxon>
        <taxon>Eucestoda</taxon>
        <taxon>Diphyllobothriidea</taxon>
        <taxon>Diphyllobothriidae</taxon>
        <taxon>Dibothriocephalus</taxon>
    </lineage>
</organism>
<accession>A0A3P7MDM5</accession>
<dbReference type="AlphaFoldDB" id="A0A3P7MDM5"/>
<feature type="region of interest" description="Disordered" evidence="1">
    <location>
        <begin position="58"/>
        <end position="115"/>
    </location>
</feature>
<evidence type="ECO:0000313" key="2">
    <source>
        <dbReference type="EMBL" id="VDN15981.1"/>
    </source>
</evidence>
<dbReference type="EMBL" id="UYRU01064281">
    <property type="protein sequence ID" value="VDN15981.1"/>
    <property type="molecule type" value="Genomic_DNA"/>
</dbReference>
<keyword evidence="3" id="KW-1185">Reference proteome</keyword>
<sequence>MSSKLKTTWTEYWSFLDDFADLRTDYGLAALDAYLAPFYQNDNPQRAMPVANSVSLNRTLFDDHGPTTTTTTQDSCETPEQEATAVAVQTSSTPIKRSIPSTSSQPDGIDGDSMDHWTVYREDRNPIHVLADSLEDSSSSSCTSDCR</sequence>
<feature type="compositionally biased region" description="Polar residues" evidence="1">
    <location>
        <begin position="87"/>
        <end position="106"/>
    </location>
</feature>
<gene>
    <name evidence="2" type="ORF">DILT_LOCUS11812</name>
</gene>
<name>A0A3P7MDM5_DIBLA</name>
<proteinExistence type="predicted"/>
<dbReference type="Proteomes" id="UP000281553">
    <property type="component" value="Unassembled WGS sequence"/>
</dbReference>
<dbReference type="OrthoDB" id="7446186at2759"/>
<protein>
    <submittedName>
        <fullName evidence="2">Uncharacterized protein</fullName>
    </submittedName>
</protein>
<reference evidence="2 3" key="1">
    <citation type="submission" date="2018-11" db="EMBL/GenBank/DDBJ databases">
        <authorList>
            <consortium name="Pathogen Informatics"/>
        </authorList>
    </citation>
    <scope>NUCLEOTIDE SEQUENCE [LARGE SCALE GENOMIC DNA]</scope>
</reference>
<evidence type="ECO:0000256" key="1">
    <source>
        <dbReference type="SAM" id="MobiDB-lite"/>
    </source>
</evidence>
<evidence type="ECO:0000313" key="3">
    <source>
        <dbReference type="Proteomes" id="UP000281553"/>
    </source>
</evidence>